<dbReference type="KEGG" id="theu:HPC62_19100"/>
<dbReference type="Proteomes" id="UP000505210">
    <property type="component" value="Chromosome"/>
</dbReference>
<dbReference type="EMBL" id="CP053661">
    <property type="protein sequence ID" value="QKD84017.1"/>
    <property type="molecule type" value="Genomic_DNA"/>
</dbReference>
<dbReference type="AlphaFoldDB" id="A0A6M8BGK8"/>
<evidence type="ECO:0000256" key="1">
    <source>
        <dbReference type="PIRSR" id="PIRSR016487-1"/>
    </source>
</evidence>
<dbReference type="PROSITE" id="PS51707">
    <property type="entry name" value="CYTH"/>
    <property type="match status" value="1"/>
</dbReference>
<dbReference type="PIRSF" id="PIRSF016487">
    <property type="entry name" value="CYTH_UCP016487"/>
    <property type="match status" value="1"/>
</dbReference>
<feature type="domain" description="CYTH" evidence="2">
    <location>
        <begin position="2"/>
        <end position="148"/>
    </location>
</feature>
<dbReference type="SUPFAM" id="SSF55154">
    <property type="entry name" value="CYTH-like phosphatases"/>
    <property type="match status" value="1"/>
</dbReference>
<protein>
    <submittedName>
        <fullName evidence="3">CYTH domain-containing protein</fullName>
    </submittedName>
</protein>
<proteinExistence type="predicted"/>
<name>A0A6M8BGK8_9CYAN</name>
<evidence type="ECO:0000259" key="2">
    <source>
        <dbReference type="PROSITE" id="PS51707"/>
    </source>
</evidence>
<dbReference type="InterPro" id="IPR033469">
    <property type="entry name" value="CYTH-like_dom_sf"/>
</dbReference>
<dbReference type="InterPro" id="IPR023577">
    <property type="entry name" value="CYTH_domain"/>
</dbReference>
<sequence length="160" mass="18257">MAQEIERKFLVVGDRWRGLAEGTTYRQGYLLSGAGRTVRVRIAGTRGFLTIKGATEGVSRSEFEYEIPLADAEELLNTLCDRPLIEKTRYKIPYEGLIWEVDEFWGDNDGLIVAEVELSSPDQTVQLPDWIGEEVSHDPRYFNAALVKHPYRQWHSAPES</sequence>
<evidence type="ECO:0000313" key="4">
    <source>
        <dbReference type="Proteomes" id="UP000505210"/>
    </source>
</evidence>
<feature type="active site" description="Proton acceptor" evidence="1">
    <location>
        <position position="29"/>
    </location>
</feature>
<keyword evidence="4" id="KW-1185">Reference proteome</keyword>
<gene>
    <name evidence="3" type="ORF">HPC62_19100</name>
</gene>
<dbReference type="SMART" id="SM01118">
    <property type="entry name" value="CYTH"/>
    <property type="match status" value="1"/>
</dbReference>
<dbReference type="Gene3D" id="2.40.320.10">
    <property type="entry name" value="Hypothetical Protein Pfu-838710-001"/>
    <property type="match status" value="1"/>
</dbReference>
<dbReference type="CDD" id="cd07891">
    <property type="entry name" value="CYTH-like_CthTTM-like_1"/>
    <property type="match status" value="1"/>
</dbReference>
<reference evidence="3 4" key="1">
    <citation type="submission" date="2020-05" db="EMBL/GenBank/DDBJ databases">
        <title>Complete genome sequence of of a novel Thermoleptolyngbya strain isolated from hot springs of Ganzi, Sichuan China.</title>
        <authorList>
            <person name="Tang J."/>
            <person name="Daroch M."/>
            <person name="Li L."/>
            <person name="Waleron K."/>
            <person name="Waleron M."/>
            <person name="Waleron M."/>
        </authorList>
    </citation>
    <scope>NUCLEOTIDE SEQUENCE [LARGE SCALE GENOMIC DNA]</scope>
    <source>
        <strain evidence="3 4">PKUAC-SCTA183</strain>
    </source>
</reference>
<dbReference type="Pfam" id="PF01928">
    <property type="entry name" value="CYTH"/>
    <property type="match status" value="1"/>
</dbReference>
<dbReference type="InterPro" id="IPR012042">
    <property type="entry name" value="NeuTTM/CthTTM-like"/>
</dbReference>
<dbReference type="RefSeq" id="WP_172358086.1">
    <property type="nucleotide sequence ID" value="NZ_CP053661.1"/>
</dbReference>
<dbReference type="PANTHER" id="PTHR40114:SF1">
    <property type="entry name" value="SLR0698 PROTEIN"/>
    <property type="match status" value="1"/>
</dbReference>
<accession>A0A6M8BGK8</accession>
<dbReference type="PANTHER" id="PTHR40114">
    <property type="entry name" value="SLR0698 PROTEIN"/>
    <property type="match status" value="1"/>
</dbReference>
<organism evidence="3 4">
    <name type="scientific">Thermoleptolyngbya sichuanensis A183</name>
    <dbReference type="NCBI Taxonomy" id="2737172"/>
    <lineage>
        <taxon>Bacteria</taxon>
        <taxon>Bacillati</taxon>
        <taxon>Cyanobacteriota</taxon>
        <taxon>Cyanophyceae</taxon>
        <taxon>Oculatellales</taxon>
        <taxon>Oculatellaceae</taxon>
        <taxon>Thermoleptolyngbya</taxon>
        <taxon>Thermoleptolyngbya sichuanensis</taxon>
    </lineage>
</organism>
<evidence type="ECO:0000313" key="3">
    <source>
        <dbReference type="EMBL" id="QKD84017.1"/>
    </source>
</evidence>